<dbReference type="GO" id="GO:0005886">
    <property type="term" value="C:plasma membrane"/>
    <property type="evidence" value="ECO:0007669"/>
    <property type="project" value="UniProtKB-SubCell"/>
</dbReference>
<keyword evidence="9 12" id="KW-0406">Ion transport</keyword>
<evidence type="ECO:0000256" key="9">
    <source>
        <dbReference type="ARBA" id="ARBA00023065"/>
    </source>
</evidence>
<evidence type="ECO:0000256" key="1">
    <source>
        <dbReference type="ARBA" id="ARBA00004610"/>
    </source>
</evidence>
<dbReference type="InterPro" id="IPR000990">
    <property type="entry name" value="Innexin"/>
</dbReference>
<keyword evidence="3 12" id="KW-0813">Transport</keyword>
<feature type="transmembrane region" description="Helical" evidence="12">
    <location>
        <begin position="196"/>
        <end position="218"/>
    </location>
</feature>
<comment type="function">
    <text evidence="12">Structural component of the gap junctions.</text>
</comment>
<evidence type="ECO:0000256" key="6">
    <source>
        <dbReference type="ARBA" id="ARBA00022868"/>
    </source>
</evidence>
<evidence type="ECO:0000256" key="4">
    <source>
        <dbReference type="ARBA" id="ARBA00022475"/>
    </source>
</evidence>
<dbReference type="OMA" id="ISHEFND"/>
<sequence length="367" mass="42129">MSSIFETLNNLSKPLLLSKGAPKIRIDDWTFRLHYRLTALLCILFSALVCMKEYIGDHIKCVHMQEDEGTDPIIPKKVLETYCFITTTFTVPYNSATSLMKMDYKTSTMLGGPGYIEGRNEKVFHAYYQWVNVYLFLMGVLFAIPHVIWKAVDDNKLKNLVQELNVPELPMGKSMKSKQVIMLADYIVKSTGTHSAWAMTFLFCEFLNLLILGGLCYLTDLFLSKEFSTYGIKVLQFLEGDPEDRSDPMADVFPRVTKCDLSTYGPSGSIQRFNALCLLPLNVINEKIFTFLWFWFVAVSFVSLGGWIYRCMTLLSTRIRCQSLGVDSYKTVVKQLTTSDWVLLHLLRQNLDQITFDKLLYLVDEQL</sequence>
<dbReference type="Proteomes" id="UP000198287">
    <property type="component" value="Unassembled WGS sequence"/>
</dbReference>
<keyword evidence="6" id="KW-0303">Gap junction</keyword>
<evidence type="ECO:0000313" key="14">
    <source>
        <dbReference type="Proteomes" id="UP000198287"/>
    </source>
</evidence>
<evidence type="ECO:0000256" key="11">
    <source>
        <dbReference type="ARBA" id="ARBA00023303"/>
    </source>
</evidence>
<dbReference type="GO" id="GO:0005243">
    <property type="term" value="F:gap junction channel activity"/>
    <property type="evidence" value="ECO:0007669"/>
    <property type="project" value="TreeGrafter"/>
</dbReference>
<comment type="subcellular location">
    <subcellularLocation>
        <location evidence="1">Cell junction</location>
        <location evidence="1">Gap junction</location>
    </subcellularLocation>
    <subcellularLocation>
        <location evidence="2 12">Cell membrane</location>
        <topology evidence="2 12">Multi-pass membrane protein</topology>
    </subcellularLocation>
</comment>
<keyword evidence="5 12" id="KW-0812">Transmembrane</keyword>
<dbReference type="Pfam" id="PF00876">
    <property type="entry name" value="Innexin"/>
    <property type="match status" value="1"/>
</dbReference>
<dbReference type="STRING" id="158441.A0A226F5Z2"/>
<keyword evidence="11 12" id="KW-0407">Ion channel</keyword>
<dbReference type="GO" id="GO:0007602">
    <property type="term" value="P:phototransduction"/>
    <property type="evidence" value="ECO:0007669"/>
    <property type="project" value="TreeGrafter"/>
</dbReference>
<keyword evidence="4" id="KW-1003">Cell membrane</keyword>
<organism evidence="13 14">
    <name type="scientific">Folsomia candida</name>
    <name type="common">Springtail</name>
    <dbReference type="NCBI Taxonomy" id="158441"/>
    <lineage>
        <taxon>Eukaryota</taxon>
        <taxon>Metazoa</taxon>
        <taxon>Ecdysozoa</taxon>
        <taxon>Arthropoda</taxon>
        <taxon>Hexapoda</taxon>
        <taxon>Collembola</taxon>
        <taxon>Entomobryomorpha</taxon>
        <taxon>Isotomoidea</taxon>
        <taxon>Isotomidae</taxon>
        <taxon>Proisotominae</taxon>
        <taxon>Folsomia</taxon>
    </lineage>
</organism>
<dbReference type="AlphaFoldDB" id="A0A226F5Z2"/>
<keyword evidence="8 12" id="KW-1133">Transmembrane helix</keyword>
<keyword evidence="7" id="KW-0965">Cell junction</keyword>
<dbReference type="PRINTS" id="PR01262">
    <property type="entry name" value="INNEXIN"/>
</dbReference>
<dbReference type="PROSITE" id="PS51013">
    <property type="entry name" value="PANNEXIN"/>
    <property type="match status" value="1"/>
</dbReference>
<protein>
    <recommendedName>
        <fullName evidence="12">Innexin</fullName>
    </recommendedName>
</protein>
<evidence type="ECO:0000256" key="2">
    <source>
        <dbReference type="ARBA" id="ARBA00004651"/>
    </source>
</evidence>
<comment type="similarity">
    <text evidence="12">Belongs to the pannexin family.</text>
</comment>
<dbReference type="PANTHER" id="PTHR11893">
    <property type="entry name" value="INNEXIN"/>
    <property type="match status" value="1"/>
</dbReference>
<evidence type="ECO:0000256" key="3">
    <source>
        <dbReference type="ARBA" id="ARBA00022448"/>
    </source>
</evidence>
<dbReference type="PANTHER" id="PTHR11893:SF41">
    <property type="entry name" value="INNEXIN INX2"/>
    <property type="match status" value="1"/>
</dbReference>
<comment type="caution">
    <text evidence="13">The sequence shown here is derived from an EMBL/GenBank/DDBJ whole genome shotgun (WGS) entry which is preliminary data.</text>
</comment>
<accession>A0A226F5Z2</accession>
<gene>
    <name evidence="12" type="primary">inx</name>
    <name evidence="13" type="ORF">Fcan01_02914</name>
</gene>
<evidence type="ECO:0000256" key="10">
    <source>
        <dbReference type="ARBA" id="ARBA00023136"/>
    </source>
</evidence>
<feature type="transmembrane region" description="Helical" evidence="12">
    <location>
        <begin position="33"/>
        <end position="51"/>
    </location>
</feature>
<evidence type="ECO:0000256" key="5">
    <source>
        <dbReference type="ARBA" id="ARBA00022692"/>
    </source>
</evidence>
<keyword evidence="10 12" id="KW-0472">Membrane</keyword>
<feature type="transmembrane region" description="Helical" evidence="12">
    <location>
        <begin position="127"/>
        <end position="149"/>
    </location>
</feature>
<keyword evidence="14" id="KW-1185">Reference proteome</keyword>
<feature type="transmembrane region" description="Helical" evidence="12">
    <location>
        <begin position="288"/>
        <end position="309"/>
    </location>
</feature>
<dbReference type="GO" id="GO:0005921">
    <property type="term" value="C:gap junction"/>
    <property type="evidence" value="ECO:0007669"/>
    <property type="project" value="UniProtKB-SubCell"/>
</dbReference>
<dbReference type="EMBL" id="LNIX01000001">
    <property type="protein sequence ID" value="OXA64611.1"/>
    <property type="molecule type" value="Genomic_DNA"/>
</dbReference>
<reference evidence="13 14" key="1">
    <citation type="submission" date="2015-12" db="EMBL/GenBank/DDBJ databases">
        <title>The genome of Folsomia candida.</title>
        <authorList>
            <person name="Faddeeva A."/>
            <person name="Derks M.F."/>
            <person name="Anvar Y."/>
            <person name="Smit S."/>
            <person name="Van Straalen N."/>
            <person name="Roelofs D."/>
        </authorList>
    </citation>
    <scope>NUCLEOTIDE SEQUENCE [LARGE SCALE GENOMIC DNA]</scope>
    <source>
        <strain evidence="13 14">VU population</strain>
        <tissue evidence="13">Whole body</tissue>
    </source>
</reference>
<proteinExistence type="inferred from homology"/>
<dbReference type="OrthoDB" id="5867527at2759"/>
<evidence type="ECO:0000256" key="7">
    <source>
        <dbReference type="ARBA" id="ARBA00022949"/>
    </source>
</evidence>
<evidence type="ECO:0000313" key="13">
    <source>
        <dbReference type="EMBL" id="OXA64611.1"/>
    </source>
</evidence>
<name>A0A226F5Z2_FOLCA</name>
<dbReference type="GO" id="GO:0034220">
    <property type="term" value="P:monoatomic ion transmembrane transport"/>
    <property type="evidence" value="ECO:0007669"/>
    <property type="project" value="UniProtKB-KW"/>
</dbReference>
<evidence type="ECO:0000256" key="12">
    <source>
        <dbReference type="RuleBase" id="RU010713"/>
    </source>
</evidence>
<evidence type="ECO:0000256" key="8">
    <source>
        <dbReference type="ARBA" id="ARBA00022989"/>
    </source>
</evidence>